<organism evidence="1">
    <name type="scientific">Arundo donax</name>
    <name type="common">Giant reed</name>
    <name type="synonym">Donax arundinaceus</name>
    <dbReference type="NCBI Taxonomy" id="35708"/>
    <lineage>
        <taxon>Eukaryota</taxon>
        <taxon>Viridiplantae</taxon>
        <taxon>Streptophyta</taxon>
        <taxon>Embryophyta</taxon>
        <taxon>Tracheophyta</taxon>
        <taxon>Spermatophyta</taxon>
        <taxon>Magnoliopsida</taxon>
        <taxon>Liliopsida</taxon>
        <taxon>Poales</taxon>
        <taxon>Poaceae</taxon>
        <taxon>PACMAD clade</taxon>
        <taxon>Arundinoideae</taxon>
        <taxon>Arundineae</taxon>
        <taxon>Arundo</taxon>
    </lineage>
</organism>
<evidence type="ECO:0000313" key="1">
    <source>
        <dbReference type="EMBL" id="JAD20687.1"/>
    </source>
</evidence>
<sequence length="41" mass="5027">MPRLNHYLIMWMRSACLFSSCSSICSKFRSRKPMWLKRNLF</sequence>
<proteinExistence type="predicted"/>
<dbReference type="InterPro" id="IPR019791">
    <property type="entry name" value="Haem_peroxidase_animal"/>
</dbReference>
<reference evidence="1" key="1">
    <citation type="submission" date="2014-09" db="EMBL/GenBank/DDBJ databases">
        <authorList>
            <person name="Magalhaes I.L.F."/>
            <person name="Oliveira U."/>
            <person name="Santos F.R."/>
            <person name="Vidigal T.H.D.A."/>
            <person name="Brescovit A.D."/>
            <person name="Santos A.J."/>
        </authorList>
    </citation>
    <scope>NUCLEOTIDE SEQUENCE</scope>
    <source>
        <tissue evidence="1">Shoot tissue taken approximately 20 cm above the soil surface</tissue>
    </source>
</reference>
<protein>
    <submittedName>
        <fullName evidence="1">Uncharacterized protein</fullName>
    </submittedName>
</protein>
<reference evidence="1" key="2">
    <citation type="journal article" date="2015" name="Data Brief">
        <title>Shoot transcriptome of the giant reed, Arundo donax.</title>
        <authorList>
            <person name="Barrero R.A."/>
            <person name="Guerrero F.D."/>
            <person name="Moolhuijzen P."/>
            <person name="Goolsby J.A."/>
            <person name="Tidwell J."/>
            <person name="Bellgard S.E."/>
            <person name="Bellgard M.I."/>
        </authorList>
    </citation>
    <scope>NUCLEOTIDE SEQUENCE</scope>
    <source>
        <tissue evidence="1">Shoot tissue taken approximately 20 cm above the soil surface</tissue>
    </source>
</reference>
<dbReference type="AlphaFoldDB" id="A0A0A8YB63"/>
<dbReference type="PROSITE" id="PS50292">
    <property type="entry name" value="PEROXIDASE_3"/>
    <property type="match status" value="1"/>
</dbReference>
<name>A0A0A8YB63_ARUDO</name>
<accession>A0A0A8YB63</accession>
<dbReference type="EMBL" id="GBRH01277208">
    <property type="protein sequence ID" value="JAD20687.1"/>
    <property type="molecule type" value="Transcribed_RNA"/>
</dbReference>